<reference evidence="9 10" key="1">
    <citation type="submission" date="2019-08" db="EMBL/GenBank/DDBJ databases">
        <title>Bradyrhizobium hipponensis sp. nov., a rhizobium isolated from a Lupinus angustifolius root nodule in Tunisia.</title>
        <authorList>
            <person name="Off K."/>
            <person name="Rejili M."/>
            <person name="Mars M."/>
            <person name="Brachmann A."/>
            <person name="Marin M."/>
        </authorList>
    </citation>
    <scope>NUCLEOTIDE SEQUENCE [LARGE SCALE GENOMIC DNA]</scope>
    <source>
        <strain evidence="10">aSej3</strain>
    </source>
</reference>
<dbReference type="CDD" id="cd17321">
    <property type="entry name" value="MFS_MMR_MDR_like"/>
    <property type="match status" value="1"/>
</dbReference>
<feature type="transmembrane region" description="Helical" evidence="7">
    <location>
        <begin position="167"/>
        <end position="185"/>
    </location>
</feature>
<dbReference type="InterPro" id="IPR020846">
    <property type="entry name" value="MFS_dom"/>
</dbReference>
<evidence type="ECO:0000256" key="7">
    <source>
        <dbReference type="SAM" id="Phobius"/>
    </source>
</evidence>
<evidence type="ECO:0000256" key="6">
    <source>
        <dbReference type="ARBA" id="ARBA00023136"/>
    </source>
</evidence>
<feature type="transmembrane region" description="Helical" evidence="7">
    <location>
        <begin position="267"/>
        <end position="290"/>
    </location>
</feature>
<keyword evidence="5 7" id="KW-1133">Transmembrane helix</keyword>
<comment type="subcellular location">
    <subcellularLocation>
        <location evidence="1">Cell membrane</location>
        <topology evidence="1">Multi-pass membrane protein</topology>
    </subcellularLocation>
</comment>
<feature type="transmembrane region" description="Helical" evidence="7">
    <location>
        <begin position="197"/>
        <end position="216"/>
    </location>
</feature>
<evidence type="ECO:0000256" key="2">
    <source>
        <dbReference type="ARBA" id="ARBA00022448"/>
    </source>
</evidence>
<evidence type="ECO:0000256" key="4">
    <source>
        <dbReference type="ARBA" id="ARBA00022692"/>
    </source>
</evidence>
<dbReference type="Gene3D" id="1.20.1250.20">
    <property type="entry name" value="MFS general substrate transporter like domains"/>
    <property type="match status" value="1"/>
</dbReference>
<dbReference type="PRINTS" id="PR01036">
    <property type="entry name" value="TCRTETB"/>
</dbReference>
<dbReference type="Proteomes" id="UP000324797">
    <property type="component" value="Unassembled WGS sequence"/>
</dbReference>
<dbReference type="GO" id="GO:0022857">
    <property type="term" value="F:transmembrane transporter activity"/>
    <property type="evidence" value="ECO:0007669"/>
    <property type="project" value="InterPro"/>
</dbReference>
<dbReference type="SUPFAM" id="SSF103473">
    <property type="entry name" value="MFS general substrate transporter"/>
    <property type="match status" value="1"/>
</dbReference>
<dbReference type="InterPro" id="IPR011701">
    <property type="entry name" value="MFS"/>
</dbReference>
<dbReference type="AlphaFoldDB" id="A0A5S4YI35"/>
<gene>
    <name evidence="9" type="ORF">FXV83_29110</name>
</gene>
<evidence type="ECO:0000313" key="9">
    <source>
        <dbReference type="EMBL" id="TYO63117.1"/>
    </source>
</evidence>
<feature type="transmembrane region" description="Helical" evidence="7">
    <location>
        <begin position="83"/>
        <end position="105"/>
    </location>
</feature>
<keyword evidence="3" id="KW-1003">Cell membrane</keyword>
<feature type="transmembrane region" description="Helical" evidence="7">
    <location>
        <begin position="336"/>
        <end position="354"/>
    </location>
</feature>
<feature type="transmembrane region" description="Helical" evidence="7">
    <location>
        <begin position="111"/>
        <end position="130"/>
    </location>
</feature>
<dbReference type="Pfam" id="PF07690">
    <property type="entry name" value="MFS_1"/>
    <property type="match status" value="1"/>
</dbReference>
<feature type="transmembrane region" description="Helical" evidence="7">
    <location>
        <begin position="228"/>
        <end position="246"/>
    </location>
</feature>
<evidence type="ECO:0000256" key="1">
    <source>
        <dbReference type="ARBA" id="ARBA00004651"/>
    </source>
</evidence>
<feature type="transmembrane region" description="Helical" evidence="7">
    <location>
        <begin position="305"/>
        <end position="324"/>
    </location>
</feature>
<evidence type="ECO:0000259" key="8">
    <source>
        <dbReference type="PROSITE" id="PS50850"/>
    </source>
</evidence>
<feature type="transmembrane region" description="Helical" evidence="7">
    <location>
        <begin position="51"/>
        <end position="71"/>
    </location>
</feature>
<feature type="transmembrane region" description="Helical" evidence="7">
    <location>
        <begin position="435"/>
        <end position="453"/>
    </location>
</feature>
<dbReference type="RefSeq" id="WP_148743039.1">
    <property type="nucleotide sequence ID" value="NZ_VSTH01000106.1"/>
</dbReference>
<proteinExistence type="predicted"/>
<keyword evidence="2" id="KW-0813">Transport</keyword>
<evidence type="ECO:0000256" key="5">
    <source>
        <dbReference type="ARBA" id="ARBA00022989"/>
    </source>
</evidence>
<comment type="caution">
    <text evidence="9">The sequence shown here is derived from an EMBL/GenBank/DDBJ whole genome shotgun (WGS) entry which is preliminary data.</text>
</comment>
<dbReference type="EMBL" id="VSTH01000106">
    <property type="protein sequence ID" value="TYO63117.1"/>
    <property type="molecule type" value="Genomic_DNA"/>
</dbReference>
<dbReference type="Gene3D" id="1.20.1720.10">
    <property type="entry name" value="Multidrug resistance protein D"/>
    <property type="match status" value="1"/>
</dbReference>
<dbReference type="GO" id="GO:0005886">
    <property type="term" value="C:plasma membrane"/>
    <property type="evidence" value="ECO:0007669"/>
    <property type="project" value="UniProtKB-SubCell"/>
</dbReference>
<sequence length="482" mass="49359">MTTDSFTAKQRWVLALTAGASFIAVMDGMVVTTALDAIRLSLTAPLSTLHWTMTAYSLSFAALLMAGAALGDRFGRRSMFVCALGLFALASVGCAAAPSIGWLIAARTLQGAASALLVPVAMTLLGTAVTPAQRPRAMGLFSSLTGLAVLSGPVIGGLLVDSLGWRWVFWINVPLCAATALLARWRIDNADRITSQIDWRGVGLLTAAMTALVWGLSHGNASGWSSPAVVAAFAIGATAGLSFFASQRNAPHALVPNRLLGSGQFRAGNAVCLLMFMSMMGTLIFMAQYFEIAEQASASGAGWRMMPWTVSLFAVAPLGGIAAGRLGERAPAMAGLILQSAALVWMSLLSSGAYPYSAWVAPLVLAGVGISMAMPAVQSAVLGAASPADMGKASGVYNTMRQLGWACGAAAAVAVFSGFGNLATAKAMGAGYSSVLLWTAALSAIAAILSWSLPSAARTDSKAPAVVAASAASDLKQPIETA</sequence>
<feature type="transmembrane region" description="Helical" evidence="7">
    <location>
        <begin position="360"/>
        <end position="382"/>
    </location>
</feature>
<feature type="transmembrane region" description="Helical" evidence="7">
    <location>
        <begin position="403"/>
        <end position="423"/>
    </location>
</feature>
<feature type="transmembrane region" description="Helical" evidence="7">
    <location>
        <begin position="12"/>
        <end position="31"/>
    </location>
</feature>
<dbReference type="PROSITE" id="PS50850">
    <property type="entry name" value="MFS"/>
    <property type="match status" value="1"/>
</dbReference>
<keyword evidence="10" id="KW-1185">Reference proteome</keyword>
<dbReference type="InterPro" id="IPR036259">
    <property type="entry name" value="MFS_trans_sf"/>
</dbReference>
<dbReference type="PANTHER" id="PTHR42718:SF46">
    <property type="entry name" value="BLR6921 PROTEIN"/>
    <property type="match status" value="1"/>
</dbReference>
<evidence type="ECO:0000313" key="10">
    <source>
        <dbReference type="Proteomes" id="UP000324797"/>
    </source>
</evidence>
<feature type="domain" description="Major facilitator superfamily (MFS) profile" evidence="8">
    <location>
        <begin position="13"/>
        <end position="458"/>
    </location>
</feature>
<name>A0A5S4YI35_9BRAD</name>
<dbReference type="PANTHER" id="PTHR42718">
    <property type="entry name" value="MAJOR FACILITATOR SUPERFAMILY MULTIDRUG TRANSPORTER MFSC"/>
    <property type="match status" value="1"/>
</dbReference>
<evidence type="ECO:0000256" key="3">
    <source>
        <dbReference type="ARBA" id="ARBA00022475"/>
    </source>
</evidence>
<keyword evidence="6 7" id="KW-0472">Membrane</keyword>
<feature type="transmembrane region" description="Helical" evidence="7">
    <location>
        <begin position="137"/>
        <end position="155"/>
    </location>
</feature>
<keyword evidence="4 7" id="KW-0812">Transmembrane</keyword>
<accession>A0A5S4YI35</accession>
<protein>
    <submittedName>
        <fullName evidence="9">MFS transporter</fullName>
    </submittedName>
</protein>
<organism evidence="9 10">
    <name type="scientific">Bradyrhizobium hipponense</name>
    <dbReference type="NCBI Taxonomy" id="2605638"/>
    <lineage>
        <taxon>Bacteria</taxon>
        <taxon>Pseudomonadati</taxon>
        <taxon>Pseudomonadota</taxon>
        <taxon>Alphaproteobacteria</taxon>
        <taxon>Hyphomicrobiales</taxon>
        <taxon>Nitrobacteraceae</taxon>
        <taxon>Bradyrhizobium</taxon>
    </lineage>
</organism>